<dbReference type="EMBL" id="PGGO01000008">
    <property type="protein sequence ID" value="PSH68481.1"/>
    <property type="molecule type" value="Genomic_DNA"/>
</dbReference>
<evidence type="ECO:0000313" key="1">
    <source>
        <dbReference type="EMBL" id="PSH68481.1"/>
    </source>
</evidence>
<comment type="caution">
    <text evidence="1">The sequence shown here is derived from an EMBL/GenBank/DDBJ whole genome shotgun (WGS) entry which is preliminary data.</text>
</comment>
<gene>
    <name evidence="1" type="ORF">CU102_11930</name>
</gene>
<name>A0A2P7BPS2_9HYPH</name>
<protein>
    <submittedName>
        <fullName evidence="1">Uncharacterized protein</fullName>
    </submittedName>
</protein>
<organism evidence="1 2">
    <name type="scientific">Phyllobacterium brassicacearum</name>
    <dbReference type="NCBI Taxonomy" id="314235"/>
    <lineage>
        <taxon>Bacteria</taxon>
        <taxon>Pseudomonadati</taxon>
        <taxon>Pseudomonadota</taxon>
        <taxon>Alphaproteobacteria</taxon>
        <taxon>Hyphomicrobiales</taxon>
        <taxon>Phyllobacteriaceae</taxon>
        <taxon>Phyllobacterium</taxon>
    </lineage>
</organism>
<proteinExistence type="predicted"/>
<sequence length="68" mass="7824">MTRRLSSEEMSDELSKLIYGKHVWLENFSAGRSKRPDHDIERVSRELNVLNQAASDYRCAAERDRGAA</sequence>
<accession>A0A2P7BPS2</accession>
<keyword evidence="2" id="KW-1185">Reference proteome</keyword>
<evidence type="ECO:0000313" key="2">
    <source>
        <dbReference type="Proteomes" id="UP000241444"/>
    </source>
</evidence>
<reference evidence="2" key="1">
    <citation type="submission" date="2017-11" db="EMBL/GenBank/DDBJ databases">
        <authorList>
            <person name="Kuznetsova I."/>
            <person name="Sazanova A."/>
            <person name="Chirak E."/>
            <person name="Safronova V."/>
            <person name="Willems A."/>
        </authorList>
    </citation>
    <scope>NUCLEOTIDE SEQUENCE [LARGE SCALE GENOMIC DNA]</scope>
    <source>
        <strain evidence="2">STM 196</strain>
    </source>
</reference>
<dbReference type="AlphaFoldDB" id="A0A2P7BPS2"/>
<dbReference type="Proteomes" id="UP000241444">
    <property type="component" value="Unassembled WGS sequence"/>
</dbReference>